<dbReference type="Proteomes" id="UP000247790">
    <property type="component" value="Unassembled WGS sequence"/>
</dbReference>
<organism evidence="1 2">
    <name type="scientific">Paenibacillus barcinonensis</name>
    <dbReference type="NCBI Taxonomy" id="198119"/>
    <lineage>
        <taxon>Bacteria</taxon>
        <taxon>Bacillati</taxon>
        <taxon>Bacillota</taxon>
        <taxon>Bacilli</taxon>
        <taxon>Bacillales</taxon>
        <taxon>Paenibacillaceae</taxon>
        <taxon>Paenibacillus</taxon>
    </lineage>
</organism>
<accession>A0A2V4W030</accession>
<name>A0A2V4W030_PAEBA</name>
<dbReference type="AlphaFoldDB" id="A0A2V4W030"/>
<comment type="caution">
    <text evidence="1">The sequence shown here is derived from an EMBL/GenBank/DDBJ whole genome shotgun (WGS) entry which is preliminary data.</text>
</comment>
<gene>
    <name evidence="1" type="ORF">DFQ00_102259</name>
</gene>
<protein>
    <submittedName>
        <fullName evidence="1">Uncharacterized protein</fullName>
    </submittedName>
</protein>
<evidence type="ECO:0000313" key="1">
    <source>
        <dbReference type="EMBL" id="PYE51465.1"/>
    </source>
</evidence>
<dbReference type="EMBL" id="QJSW01000002">
    <property type="protein sequence ID" value="PYE51465.1"/>
    <property type="molecule type" value="Genomic_DNA"/>
</dbReference>
<reference evidence="1 2" key="1">
    <citation type="submission" date="2018-06" db="EMBL/GenBank/DDBJ databases">
        <title>Genomic Encyclopedia of Type Strains, Phase III (KMG-III): the genomes of soil and plant-associated and newly described type strains.</title>
        <authorList>
            <person name="Whitman W."/>
        </authorList>
    </citation>
    <scope>NUCLEOTIDE SEQUENCE [LARGE SCALE GENOMIC DNA]</scope>
    <source>
        <strain evidence="1 2">CECT 7022</strain>
    </source>
</reference>
<sequence>MNRVNEEIGEVLTIKTNIFVPQKIKVGFQNRENTYTKTLAYVTYYDVKGKVRKETSWENWRDKKIDPVDHENIPTSGFVLNKKVGDYVSDWNHRQAYVRVYDPRGFEFEITIENLLYILENANSIKGKGLEGEFIYGWDGKDLVLLPVESPDYKEISKYNNILHEKSYIKSKELIIGATYRTKDNREFVYMGRFEYWDTKWVSPEDVRQSSYTVNVNKGKQYIFAKKTINYRKKEDLYLLNIKSLGDRIIEVITEECTDDYAEMFDLLEKSSHYSPYDESKDEYIIYDKNRFIDKVKEKEGAWFYGTSVYIENHKDGMAEVKRENRESENYVIATKTRVPSRWGSGYETKENILYRGTLEEIWNKFQARYRNKYLTNGKLHENGDEN</sequence>
<dbReference type="RefSeq" id="WP_244213688.1">
    <property type="nucleotide sequence ID" value="NZ_CP054614.1"/>
</dbReference>
<evidence type="ECO:0000313" key="2">
    <source>
        <dbReference type="Proteomes" id="UP000247790"/>
    </source>
</evidence>
<proteinExistence type="predicted"/>